<gene>
    <name evidence="4" type="ORF">JL107_04135</name>
</gene>
<evidence type="ECO:0000259" key="3">
    <source>
        <dbReference type="PROSITE" id="PS50977"/>
    </source>
</evidence>
<dbReference type="Gene3D" id="1.10.357.10">
    <property type="entry name" value="Tetracycline Repressor, domain 2"/>
    <property type="match status" value="1"/>
</dbReference>
<evidence type="ECO:0000256" key="2">
    <source>
        <dbReference type="PROSITE-ProRule" id="PRU00335"/>
    </source>
</evidence>
<dbReference type="SUPFAM" id="SSF46689">
    <property type="entry name" value="Homeodomain-like"/>
    <property type="match status" value="1"/>
</dbReference>
<dbReference type="Pfam" id="PF00440">
    <property type="entry name" value="TetR_N"/>
    <property type="match status" value="1"/>
</dbReference>
<feature type="domain" description="HTH tetR-type" evidence="3">
    <location>
        <begin position="22"/>
        <end position="82"/>
    </location>
</feature>
<dbReference type="AlphaFoldDB" id="A0A938YMI2"/>
<dbReference type="InterPro" id="IPR001647">
    <property type="entry name" value="HTH_TetR"/>
</dbReference>
<dbReference type="SUPFAM" id="SSF48498">
    <property type="entry name" value="Tetracyclin repressor-like, C-terminal domain"/>
    <property type="match status" value="1"/>
</dbReference>
<sequence length="214" mass="22383">MVDESVKGRRQYDATGRRERAAASRRAVLAAAHRLLLIDGYAATTVPDVAAAAGVSAEFVYKNIGRKAALLGAVLDVALAGDDAPLAMAERESIAALRALTDPAEVLAGYLVVMVGVQVRVAPLLLLAARSADPDAGALVVKADTERLAGMTGLARHLHGLGGLRPGLDVDTAVDLLWAYTAPSLYDLLVLRRGWSPSAYREHVRAALTAALLG</sequence>
<dbReference type="GO" id="GO:0003700">
    <property type="term" value="F:DNA-binding transcription factor activity"/>
    <property type="evidence" value="ECO:0007669"/>
    <property type="project" value="TreeGrafter"/>
</dbReference>
<dbReference type="InterPro" id="IPR009057">
    <property type="entry name" value="Homeodomain-like_sf"/>
</dbReference>
<dbReference type="RefSeq" id="WP_205255736.1">
    <property type="nucleotide sequence ID" value="NZ_BAAAPV010000002.1"/>
</dbReference>
<dbReference type="PANTHER" id="PTHR30055">
    <property type="entry name" value="HTH-TYPE TRANSCRIPTIONAL REGULATOR RUTR"/>
    <property type="match status" value="1"/>
</dbReference>
<proteinExistence type="predicted"/>
<keyword evidence="5" id="KW-1185">Reference proteome</keyword>
<evidence type="ECO:0000256" key="1">
    <source>
        <dbReference type="ARBA" id="ARBA00023125"/>
    </source>
</evidence>
<evidence type="ECO:0000313" key="5">
    <source>
        <dbReference type="Proteomes" id="UP000663801"/>
    </source>
</evidence>
<name>A0A938YMI2_9ACTN</name>
<reference evidence="4" key="1">
    <citation type="submission" date="2021-01" db="EMBL/GenBank/DDBJ databases">
        <title>KCTC 19127 draft genome.</title>
        <authorList>
            <person name="An D."/>
        </authorList>
    </citation>
    <scope>NUCLEOTIDE SEQUENCE</scope>
    <source>
        <strain evidence="4">KCTC 19127</strain>
    </source>
</reference>
<dbReference type="EMBL" id="JAERWL010000005">
    <property type="protein sequence ID" value="MBM9475630.1"/>
    <property type="molecule type" value="Genomic_DNA"/>
</dbReference>
<feature type="DNA-binding region" description="H-T-H motif" evidence="2">
    <location>
        <begin position="45"/>
        <end position="64"/>
    </location>
</feature>
<organism evidence="4 5">
    <name type="scientific">Nakamurella flavida</name>
    <dbReference type="NCBI Taxonomy" id="363630"/>
    <lineage>
        <taxon>Bacteria</taxon>
        <taxon>Bacillati</taxon>
        <taxon>Actinomycetota</taxon>
        <taxon>Actinomycetes</taxon>
        <taxon>Nakamurellales</taxon>
        <taxon>Nakamurellaceae</taxon>
        <taxon>Nakamurella</taxon>
    </lineage>
</organism>
<dbReference type="PANTHER" id="PTHR30055:SF209">
    <property type="entry name" value="POSSIBLE TRANSCRIPTIONAL REGULATORY PROTEIN (PROBABLY TETR-FAMILY)"/>
    <property type="match status" value="1"/>
</dbReference>
<dbReference type="PROSITE" id="PS50977">
    <property type="entry name" value="HTH_TETR_2"/>
    <property type="match status" value="1"/>
</dbReference>
<dbReference type="Proteomes" id="UP000663801">
    <property type="component" value="Unassembled WGS sequence"/>
</dbReference>
<comment type="caution">
    <text evidence="4">The sequence shown here is derived from an EMBL/GenBank/DDBJ whole genome shotgun (WGS) entry which is preliminary data.</text>
</comment>
<dbReference type="GO" id="GO:0000976">
    <property type="term" value="F:transcription cis-regulatory region binding"/>
    <property type="evidence" value="ECO:0007669"/>
    <property type="project" value="TreeGrafter"/>
</dbReference>
<protein>
    <submittedName>
        <fullName evidence="4">TetR family transcriptional regulator</fullName>
    </submittedName>
</protein>
<accession>A0A938YMI2</accession>
<keyword evidence="1 2" id="KW-0238">DNA-binding</keyword>
<evidence type="ECO:0000313" key="4">
    <source>
        <dbReference type="EMBL" id="MBM9475630.1"/>
    </source>
</evidence>
<dbReference type="InterPro" id="IPR036271">
    <property type="entry name" value="Tet_transcr_reg_TetR-rel_C_sf"/>
</dbReference>
<dbReference type="InterPro" id="IPR050109">
    <property type="entry name" value="HTH-type_TetR-like_transc_reg"/>
</dbReference>